<dbReference type="Proteomes" id="UP000327013">
    <property type="component" value="Chromosome 5"/>
</dbReference>
<evidence type="ECO:0000313" key="3">
    <source>
        <dbReference type="EMBL" id="KAE8055011.1"/>
    </source>
</evidence>
<sequence length="580" mass="64045">MMRRIIIINEAQLSNSFYVVQSPYVLCRLFRKQEEKADVSKYDEVENTGSSPTATRSSPDDASSDLVQATPTSGMQVGDQSEGIKRWLTDKSDNMTPTALLPVDTSSISYNSCMASDAEEDHVPEGTGIEVHQQPGDTSKFYERSCVQNDWNDFSLLQSQIRTELPPYNVDSPFASDFGYDSNAFHFQDGTNELDLSLTELLDEVLNNHDEFSCDESTSQKNSVIGSDTQFSSQLCAIEVVPPGDSYVKNSGSNSDSDTEMAQVQRDSEMGAPGWLNGHVDKRELLQMDMFNGSSQAHVPLVDQELDRRIEGNVWGNPVQYASSTYPDMSSSRALNFEELSDKTNQVNSGSIPVGGTGIKIRTRRSQQQPISNNFGSQGTAPRRIRLQIKSSLGLACSSEVTSASSRKEEDEVQSTVTESKEASDQSPTSVDQVEERELLKTQGTAPIRDRLQMKSSHGSVCHSEVRGGSHSEEEDEVQPTITETKETSEQSPIFVEPKEESELLKFGQSKGSTGKSSTKLRLRVKQDGLHGSSHMEKSEWTNAPPPHHAPRFSLVHRVGVSLVVVLSVVFIGVWRCFRS</sequence>
<protein>
    <submittedName>
        <fullName evidence="3">Uncharacterized protein</fullName>
    </submittedName>
</protein>
<feature type="compositionally biased region" description="Polar residues" evidence="1">
    <location>
        <begin position="47"/>
        <end position="79"/>
    </location>
</feature>
<feature type="transmembrane region" description="Helical" evidence="2">
    <location>
        <begin position="555"/>
        <end position="578"/>
    </location>
</feature>
<dbReference type="EMBL" id="CM017325">
    <property type="protein sequence ID" value="KAE8055011.1"/>
    <property type="molecule type" value="Genomic_DNA"/>
</dbReference>
<accession>A0A5N6R306</accession>
<dbReference type="OrthoDB" id="737278at2759"/>
<reference evidence="3 4" key="1">
    <citation type="submission" date="2019-06" db="EMBL/GenBank/DDBJ databases">
        <title>A chromosomal-level reference genome of Carpinus fangiana (Coryloideae, Betulaceae).</title>
        <authorList>
            <person name="Yang X."/>
            <person name="Wang Z."/>
            <person name="Zhang L."/>
            <person name="Hao G."/>
            <person name="Liu J."/>
            <person name="Yang Y."/>
        </authorList>
    </citation>
    <scope>NUCLEOTIDE SEQUENCE [LARGE SCALE GENOMIC DNA]</scope>
    <source>
        <strain evidence="3">Cfa_2016G</strain>
        <tissue evidence="3">Leaf</tissue>
    </source>
</reference>
<organism evidence="3 4">
    <name type="scientific">Carpinus fangiana</name>
    <dbReference type="NCBI Taxonomy" id="176857"/>
    <lineage>
        <taxon>Eukaryota</taxon>
        <taxon>Viridiplantae</taxon>
        <taxon>Streptophyta</taxon>
        <taxon>Embryophyta</taxon>
        <taxon>Tracheophyta</taxon>
        <taxon>Spermatophyta</taxon>
        <taxon>Magnoliopsida</taxon>
        <taxon>eudicotyledons</taxon>
        <taxon>Gunneridae</taxon>
        <taxon>Pentapetalae</taxon>
        <taxon>rosids</taxon>
        <taxon>fabids</taxon>
        <taxon>Fagales</taxon>
        <taxon>Betulaceae</taxon>
        <taxon>Carpinus</taxon>
    </lineage>
</organism>
<gene>
    <name evidence="3" type="ORF">FH972_011884</name>
</gene>
<dbReference type="AlphaFoldDB" id="A0A5N6R306"/>
<evidence type="ECO:0000256" key="2">
    <source>
        <dbReference type="SAM" id="Phobius"/>
    </source>
</evidence>
<keyword evidence="2" id="KW-1133">Transmembrane helix</keyword>
<feature type="region of interest" description="Disordered" evidence="1">
    <location>
        <begin position="38"/>
        <end position="81"/>
    </location>
</feature>
<evidence type="ECO:0000256" key="1">
    <source>
        <dbReference type="SAM" id="MobiDB-lite"/>
    </source>
</evidence>
<keyword evidence="2" id="KW-0472">Membrane</keyword>
<feature type="region of interest" description="Disordered" evidence="1">
    <location>
        <begin position="399"/>
        <end position="494"/>
    </location>
</feature>
<keyword evidence="4" id="KW-1185">Reference proteome</keyword>
<name>A0A5N6R306_9ROSI</name>
<evidence type="ECO:0000313" key="4">
    <source>
        <dbReference type="Proteomes" id="UP000327013"/>
    </source>
</evidence>
<proteinExistence type="predicted"/>
<keyword evidence="2" id="KW-0812">Transmembrane</keyword>